<dbReference type="InterPro" id="IPR001264">
    <property type="entry name" value="Glyco_trans_51"/>
</dbReference>
<keyword evidence="11" id="KW-0961">Cell wall biogenesis/degradation</keyword>
<comment type="similarity">
    <text evidence="1">In the C-terminal section; belongs to the transpeptidase family.</text>
</comment>
<dbReference type="GO" id="GO:0006508">
    <property type="term" value="P:proteolysis"/>
    <property type="evidence" value="ECO:0007669"/>
    <property type="project" value="UniProtKB-KW"/>
</dbReference>
<keyword evidence="10" id="KW-0511">Multifunctional enzyme</keyword>
<comment type="similarity">
    <text evidence="2">In the N-terminal section; belongs to the glycosyltransferase 51 family.</text>
</comment>
<evidence type="ECO:0000256" key="3">
    <source>
        <dbReference type="ARBA" id="ARBA00022645"/>
    </source>
</evidence>
<feature type="compositionally biased region" description="Low complexity" evidence="14">
    <location>
        <begin position="30"/>
        <end position="49"/>
    </location>
</feature>
<evidence type="ECO:0000256" key="9">
    <source>
        <dbReference type="ARBA" id="ARBA00022984"/>
    </source>
</evidence>
<evidence type="ECO:0000256" key="1">
    <source>
        <dbReference type="ARBA" id="ARBA00007090"/>
    </source>
</evidence>
<protein>
    <submittedName>
        <fullName evidence="18">Transglycosylase domain-containing protein</fullName>
        <ecNumber evidence="18">2.4.-.-</ecNumber>
    </submittedName>
</protein>
<dbReference type="Proteomes" id="UP001303408">
    <property type="component" value="Chromosome"/>
</dbReference>
<keyword evidence="6 18" id="KW-0808">Transferase</keyword>
<feature type="region of interest" description="Disordered" evidence="14">
    <location>
        <begin position="686"/>
        <end position="756"/>
    </location>
</feature>
<evidence type="ECO:0000256" key="8">
    <source>
        <dbReference type="ARBA" id="ARBA00022960"/>
    </source>
</evidence>
<keyword evidence="15" id="KW-1133">Transmembrane helix</keyword>
<feature type="region of interest" description="Disordered" evidence="14">
    <location>
        <begin position="1"/>
        <end position="63"/>
    </location>
</feature>
<dbReference type="FunFam" id="1.10.3810.10:FF:000001">
    <property type="entry name" value="Penicillin-binding protein 1A"/>
    <property type="match status" value="1"/>
</dbReference>
<evidence type="ECO:0000313" key="18">
    <source>
        <dbReference type="EMBL" id="WNM27291.1"/>
    </source>
</evidence>
<keyword evidence="8" id="KW-0133">Cell shape</keyword>
<dbReference type="InterPro" id="IPR012338">
    <property type="entry name" value="Beta-lactam/transpept-like"/>
</dbReference>
<dbReference type="KEGG" id="dcp:RN607_13960"/>
<feature type="compositionally biased region" description="Low complexity" evidence="14">
    <location>
        <begin position="688"/>
        <end position="756"/>
    </location>
</feature>
<dbReference type="GO" id="GO:0009252">
    <property type="term" value="P:peptidoglycan biosynthetic process"/>
    <property type="evidence" value="ECO:0007669"/>
    <property type="project" value="UniProtKB-KW"/>
</dbReference>
<dbReference type="AlphaFoldDB" id="A0AA96FAR7"/>
<dbReference type="GO" id="GO:0030288">
    <property type="term" value="C:outer membrane-bounded periplasmic space"/>
    <property type="evidence" value="ECO:0007669"/>
    <property type="project" value="TreeGrafter"/>
</dbReference>
<dbReference type="RefSeq" id="WP_313543248.1">
    <property type="nucleotide sequence ID" value="NZ_CP134880.1"/>
</dbReference>
<sequence length="756" mass="79198">MSDDPKAPRRQSVRPTSAGQAAGPRPTRQTTGVTRASTGASSASVSTKGAGKGSGDGKPPKAPWKVWGKRIGIGVVVTGLVLFTAAAIGLFVKYQSLTVPQPDQFALFQSSTVYYSDGVTPMGALGQANREIITYEEMPQSIKDAIVASEDRTFWTNKGVDLMGTARALYKTVIKGEKQGGSTITQQYVERYYSGKTVTDIPGKIEEALMALKVSQEQSKSEVLANYLNTIYFGRGAYGIQAAAQAYYGKDAADLTVSESAMLVGIVPAPSAWDPRNNATKAEERWNHVLDAMVATGALSQEERDAQVFPDVIEYTNDNVYAGPTGYLIREALDEVIATGLYTQEEIETSGLSIITTINKTDQDSVEAAVAAMPSDHSDHLRVAAVTVAADTGAITSMYGGADYLTIQRNAVTQDIAQAGSTFKPFALITALSQGIGLGTQYLANNNMTLDGYDNPVRNFGGVSYGVIDLVKATQNSVNTAFVQLTNDVGPENVMNTAITAGVPADTTDLNANPSIVLGAAAPHPIDMANAYATIASGGVRTEAYMVETVNDATGAPVYQHEVVQNRVFDANVIADTTYAMQQVVKYGSGKTASSLGRDIAGKTGTSNDNKSAWFIGFTPQIVGAVALYQVGDDGSVEQIDTFGGYKQITGSTVPCDIWTAMMGPILDEYPAEAFPARANVGTDRLLEPTASPTPSATPTPEVTTTAPEPSPSDTTTAPTPAPTKTTTAPSPSPSQTTTAPAAAAAGAAGKTITAP</sequence>
<gene>
    <name evidence="18" type="ORF">RN607_13960</name>
</gene>
<evidence type="ECO:0000256" key="7">
    <source>
        <dbReference type="ARBA" id="ARBA00022801"/>
    </source>
</evidence>
<dbReference type="GO" id="GO:0008955">
    <property type="term" value="F:peptidoglycan glycosyltransferase activity"/>
    <property type="evidence" value="ECO:0007669"/>
    <property type="project" value="UniProtKB-EC"/>
</dbReference>
<evidence type="ECO:0000256" key="2">
    <source>
        <dbReference type="ARBA" id="ARBA00007739"/>
    </source>
</evidence>
<dbReference type="PANTHER" id="PTHR32282:SF34">
    <property type="entry name" value="PENICILLIN-BINDING PROTEIN 1A"/>
    <property type="match status" value="1"/>
</dbReference>
<dbReference type="GO" id="GO:0071555">
    <property type="term" value="P:cell wall organization"/>
    <property type="evidence" value="ECO:0007669"/>
    <property type="project" value="UniProtKB-KW"/>
</dbReference>
<feature type="transmembrane region" description="Helical" evidence="15">
    <location>
        <begin position="71"/>
        <end position="92"/>
    </location>
</feature>
<reference evidence="18" key="1">
    <citation type="submission" date="2023-09" db="EMBL/GenBank/DDBJ databases">
        <title>Demequina sp. a novel bacteria isolated from Capsicum annuum.</title>
        <authorList>
            <person name="Humaira Z."/>
            <person name="Lee J."/>
            <person name="Cho D."/>
        </authorList>
    </citation>
    <scope>NUCLEOTIDE SEQUENCE</scope>
    <source>
        <strain evidence="18">PMTSA13</strain>
    </source>
</reference>
<dbReference type="SUPFAM" id="SSF56601">
    <property type="entry name" value="beta-lactamase/transpeptidase-like"/>
    <property type="match status" value="1"/>
</dbReference>
<keyword evidence="4" id="KW-0645">Protease</keyword>
<evidence type="ECO:0000256" key="11">
    <source>
        <dbReference type="ARBA" id="ARBA00023316"/>
    </source>
</evidence>
<dbReference type="GO" id="GO:0008658">
    <property type="term" value="F:penicillin binding"/>
    <property type="evidence" value="ECO:0007669"/>
    <property type="project" value="InterPro"/>
</dbReference>
<dbReference type="Gene3D" id="3.40.710.10">
    <property type="entry name" value="DD-peptidase/beta-lactamase superfamily"/>
    <property type="match status" value="1"/>
</dbReference>
<comment type="catalytic activity">
    <reaction evidence="13">
        <text>[GlcNAc-(1-&gt;4)-Mur2Ac(oyl-L-Ala-gamma-D-Glu-L-Lys-D-Ala-D-Ala)](n)-di-trans,octa-cis-undecaprenyl diphosphate + beta-D-GlcNAc-(1-&gt;4)-Mur2Ac(oyl-L-Ala-gamma-D-Glu-L-Lys-D-Ala-D-Ala)-di-trans,octa-cis-undecaprenyl diphosphate = [GlcNAc-(1-&gt;4)-Mur2Ac(oyl-L-Ala-gamma-D-Glu-L-Lys-D-Ala-D-Ala)](n+1)-di-trans,octa-cis-undecaprenyl diphosphate + di-trans,octa-cis-undecaprenyl diphosphate + H(+)</text>
        <dbReference type="Rhea" id="RHEA:23708"/>
        <dbReference type="Rhea" id="RHEA-COMP:9602"/>
        <dbReference type="Rhea" id="RHEA-COMP:9603"/>
        <dbReference type="ChEBI" id="CHEBI:15378"/>
        <dbReference type="ChEBI" id="CHEBI:58405"/>
        <dbReference type="ChEBI" id="CHEBI:60033"/>
        <dbReference type="ChEBI" id="CHEBI:78435"/>
        <dbReference type="EC" id="2.4.99.28"/>
    </reaction>
</comment>
<dbReference type="PANTHER" id="PTHR32282">
    <property type="entry name" value="BINDING PROTEIN TRANSPEPTIDASE, PUTATIVE-RELATED"/>
    <property type="match status" value="1"/>
</dbReference>
<dbReference type="SUPFAM" id="SSF53955">
    <property type="entry name" value="Lysozyme-like"/>
    <property type="match status" value="1"/>
</dbReference>
<evidence type="ECO:0000256" key="10">
    <source>
        <dbReference type="ARBA" id="ARBA00023268"/>
    </source>
</evidence>
<proteinExistence type="inferred from homology"/>
<dbReference type="Pfam" id="PF00905">
    <property type="entry name" value="Transpeptidase"/>
    <property type="match status" value="1"/>
</dbReference>
<dbReference type="GO" id="GO:0008360">
    <property type="term" value="P:regulation of cell shape"/>
    <property type="evidence" value="ECO:0007669"/>
    <property type="project" value="UniProtKB-KW"/>
</dbReference>
<dbReference type="InterPro" id="IPR036950">
    <property type="entry name" value="PBP_transglycosylase"/>
</dbReference>
<dbReference type="InterPro" id="IPR001460">
    <property type="entry name" value="PCN-bd_Tpept"/>
</dbReference>
<dbReference type="GO" id="GO:0009002">
    <property type="term" value="F:serine-type D-Ala-D-Ala carboxypeptidase activity"/>
    <property type="evidence" value="ECO:0007669"/>
    <property type="project" value="UniProtKB-EC"/>
</dbReference>
<evidence type="ECO:0000256" key="4">
    <source>
        <dbReference type="ARBA" id="ARBA00022670"/>
    </source>
</evidence>
<evidence type="ECO:0000256" key="15">
    <source>
        <dbReference type="SAM" id="Phobius"/>
    </source>
</evidence>
<keyword evidence="3" id="KW-0121">Carboxypeptidase</keyword>
<dbReference type="InterPro" id="IPR023346">
    <property type="entry name" value="Lysozyme-like_dom_sf"/>
</dbReference>
<keyword evidence="15" id="KW-0472">Membrane</keyword>
<keyword evidence="5 18" id="KW-0328">Glycosyltransferase</keyword>
<dbReference type="Pfam" id="PF00912">
    <property type="entry name" value="Transgly"/>
    <property type="match status" value="1"/>
</dbReference>
<dbReference type="EMBL" id="CP134880">
    <property type="protein sequence ID" value="WNM27291.1"/>
    <property type="molecule type" value="Genomic_DNA"/>
</dbReference>
<keyword evidence="7" id="KW-0378">Hydrolase</keyword>
<name>A0AA96FAR7_9MICO</name>
<evidence type="ECO:0000259" key="17">
    <source>
        <dbReference type="Pfam" id="PF00912"/>
    </source>
</evidence>
<comment type="catalytic activity">
    <reaction evidence="12">
        <text>Preferential cleavage: (Ac)2-L-Lys-D-Ala-|-D-Ala. Also transpeptidation of peptidyl-alanyl moieties that are N-acyl substituents of D-alanine.</text>
        <dbReference type="EC" id="3.4.16.4"/>
    </reaction>
</comment>
<evidence type="ECO:0000256" key="6">
    <source>
        <dbReference type="ARBA" id="ARBA00022679"/>
    </source>
</evidence>
<keyword evidence="15" id="KW-0812">Transmembrane</keyword>
<evidence type="ECO:0000259" key="16">
    <source>
        <dbReference type="Pfam" id="PF00905"/>
    </source>
</evidence>
<dbReference type="EC" id="2.4.-.-" evidence="18"/>
<evidence type="ECO:0000256" key="12">
    <source>
        <dbReference type="ARBA" id="ARBA00034000"/>
    </source>
</evidence>
<feature type="domain" description="Glycosyl transferase family 51" evidence="17">
    <location>
        <begin position="123"/>
        <end position="293"/>
    </location>
</feature>
<evidence type="ECO:0000256" key="14">
    <source>
        <dbReference type="SAM" id="MobiDB-lite"/>
    </source>
</evidence>
<keyword evidence="9" id="KW-0573">Peptidoglycan synthesis</keyword>
<organism evidence="18">
    <name type="scientific">Demequina capsici</name>
    <dbReference type="NCBI Taxonomy" id="3075620"/>
    <lineage>
        <taxon>Bacteria</taxon>
        <taxon>Bacillati</taxon>
        <taxon>Actinomycetota</taxon>
        <taxon>Actinomycetes</taxon>
        <taxon>Micrococcales</taxon>
        <taxon>Demequinaceae</taxon>
        <taxon>Demequina</taxon>
    </lineage>
</organism>
<dbReference type="Gene3D" id="1.10.3810.10">
    <property type="entry name" value="Biosynthetic peptidoglycan transglycosylase-like"/>
    <property type="match status" value="1"/>
</dbReference>
<evidence type="ECO:0000256" key="5">
    <source>
        <dbReference type="ARBA" id="ARBA00022676"/>
    </source>
</evidence>
<feature type="domain" description="Penicillin-binding protein transpeptidase" evidence="16">
    <location>
        <begin position="384"/>
        <end position="634"/>
    </location>
</feature>
<dbReference type="InterPro" id="IPR050396">
    <property type="entry name" value="Glycosyltr_51/Transpeptidase"/>
</dbReference>
<evidence type="ECO:0000256" key="13">
    <source>
        <dbReference type="ARBA" id="ARBA00049902"/>
    </source>
</evidence>
<accession>A0AA96FAR7</accession>